<feature type="signal peptide" evidence="3">
    <location>
        <begin position="1"/>
        <end position="22"/>
    </location>
</feature>
<evidence type="ECO:0000313" key="4">
    <source>
        <dbReference type="EMBL" id="KAL3112733.1"/>
    </source>
</evidence>
<sequence>MCFSNFLLLLILFLLHFQMAKHSEQLRRTSNLSFRKQRQIVAEKMLDIWCTAGHISLQQVAMMRGSPSSNCKNSIVFGQLYTLVIEMHFNEQQMDFLLEECLCNQLPPFVGNGCLHRSNLWVDMTETVVDRTKFVLIHFVAPAISLHFECRARVYQCFGCCQNVCNRSPPVGIAFPSTVVPLSFSLPLLLPPPASPPVPLPPLSPPVPPLRSSDCFSPFFLPFASLSCSDFGLPIWAFWLILFLIVLLFLLFFCCLLSLCYGIAWRFRDKIWPRKVTKIEEIRALPPLSPVPSSHSLHRTVVVNESSQTVPQQSVPWDSEWEAQQNQRKKGWETERHVEMPLRDLAKEKSRAIDQVWWRLEEETKKEEEEIEETVRTEWREGGDEKWLGSNEWAGGDNQRGGRAWEEAERQRQMETERQRQMETERQRQMETERQRKMEGQRQKQHYVTENWSRPAASADRFHLSPTQWTTHFGKEPMEGVLGGEEEERMEWRTTEANGGAVREGGMTKYRQKSTF</sequence>
<feature type="chain" id="PRO_5044818229" evidence="3">
    <location>
        <begin position="23"/>
        <end position="516"/>
    </location>
</feature>
<feature type="region of interest" description="Disordered" evidence="1">
    <location>
        <begin position="386"/>
        <end position="446"/>
    </location>
</feature>
<protein>
    <submittedName>
        <fullName evidence="4">Uncharacterized protein</fullName>
    </submittedName>
</protein>
<evidence type="ECO:0000256" key="2">
    <source>
        <dbReference type="SAM" id="Phobius"/>
    </source>
</evidence>
<reference evidence="4 5" key="1">
    <citation type="submission" date="2024-10" db="EMBL/GenBank/DDBJ databases">
        <authorList>
            <person name="Kim D."/>
        </authorList>
    </citation>
    <scope>NUCLEOTIDE SEQUENCE [LARGE SCALE GENOMIC DNA]</scope>
    <source>
        <strain evidence="4">BH-2024</strain>
    </source>
</reference>
<dbReference type="Proteomes" id="UP001620626">
    <property type="component" value="Unassembled WGS sequence"/>
</dbReference>
<accession>A0ABD2LBX3</accession>
<organism evidence="4 5">
    <name type="scientific">Heterodera trifolii</name>
    <dbReference type="NCBI Taxonomy" id="157864"/>
    <lineage>
        <taxon>Eukaryota</taxon>
        <taxon>Metazoa</taxon>
        <taxon>Ecdysozoa</taxon>
        <taxon>Nematoda</taxon>
        <taxon>Chromadorea</taxon>
        <taxon>Rhabditida</taxon>
        <taxon>Tylenchina</taxon>
        <taxon>Tylenchomorpha</taxon>
        <taxon>Tylenchoidea</taxon>
        <taxon>Heteroderidae</taxon>
        <taxon>Heteroderinae</taxon>
        <taxon>Heterodera</taxon>
    </lineage>
</organism>
<feature type="region of interest" description="Disordered" evidence="1">
    <location>
        <begin position="496"/>
        <end position="516"/>
    </location>
</feature>
<dbReference type="AlphaFoldDB" id="A0ABD2LBX3"/>
<feature type="transmembrane region" description="Helical" evidence="2">
    <location>
        <begin position="236"/>
        <end position="265"/>
    </location>
</feature>
<keyword evidence="2" id="KW-0472">Membrane</keyword>
<keyword evidence="5" id="KW-1185">Reference proteome</keyword>
<keyword evidence="3" id="KW-0732">Signal</keyword>
<evidence type="ECO:0000256" key="1">
    <source>
        <dbReference type="SAM" id="MobiDB-lite"/>
    </source>
</evidence>
<keyword evidence="2" id="KW-0812">Transmembrane</keyword>
<gene>
    <name evidence="4" type="ORF">niasHT_019707</name>
</gene>
<comment type="caution">
    <text evidence="4">The sequence shown here is derived from an EMBL/GenBank/DDBJ whole genome shotgun (WGS) entry which is preliminary data.</text>
</comment>
<evidence type="ECO:0000256" key="3">
    <source>
        <dbReference type="SAM" id="SignalP"/>
    </source>
</evidence>
<proteinExistence type="predicted"/>
<dbReference type="EMBL" id="JBICBT010000464">
    <property type="protein sequence ID" value="KAL3112733.1"/>
    <property type="molecule type" value="Genomic_DNA"/>
</dbReference>
<name>A0ABD2LBX3_9BILA</name>
<feature type="compositionally biased region" description="Basic and acidic residues" evidence="1">
    <location>
        <begin position="403"/>
        <end position="442"/>
    </location>
</feature>
<keyword evidence="2" id="KW-1133">Transmembrane helix</keyword>
<evidence type="ECO:0000313" key="5">
    <source>
        <dbReference type="Proteomes" id="UP001620626"/>
    </source>
</evidence>